<evidence type="ECO:0008006" key="2">
    <source>
        <dbReference type="Google" id="ProtNLM"/>
    </source>
</evidence>
<dbReference type="AlphaFoldDB" id="A0A0H5Q0G5"/>
<dbReference type="Gene3D" id="3.30.930.30">
    <property type="match status" value="1"/>
</dbReference>
<dbReference type="EMBL" id="LN853259">
    <property type="protein sequence ID" value="CRY95466.1"/>
    <property type="molecule type" value="Genomic_DNA"/>
</dbReference>
<geneLocation type="plasmid" evidence="1">
    <name>pRGRH0632</name>
</geneLocation>
<evidence type="ECO:0000313" key="1">
    <source>
        <dbReference type="EMBL" id="CRY95466.1"/>
    </source>
</evidence>
<organism evidence="1">
    <name type="scientific">uncultured prokaryote</name>
    <dbReference type="NCBI Taxonomy" id="198431"/>
    <lineage>
        <taxon>unclassified sequences</taxon>
        <taxon>environmental samples</taxon>
    </lineage>
</organism>
<reference evidence="1" key="1">
    <citation type="submission" date="2015-06" db="EMBL/GenBank/DDBJ databases">
        <authorList>
            <person name="Joergensen T."/>
        </authorList>
    </citation>
    <scope>NUCLEOTIDE SEQUENCE</scope>
    <source>
        <plasmid evidence="1">pRGRH0632</plasmid>
    </source>
</reference>
<reference evidence="1" key="2">
    <citation type="submission" date="2015-07" db="EMBL/GenBank/DDBJ databases">
        <title>Plasmids, circular viruses and viroids from rat gut.</title>
        <authorList>
            <person name="Jorgensen T.J."/>
            <person name="Hansen M.A."/>
            <person name="Xu Z."/>
            <person name="Tabak M.A."/>
            <person name="Sorensen S.J."/>
            <person name="Hansen L.H."/>
        </authorList>
    </citation>
    <scope>NUCLEOTIDE SEQUENCE</scope>
    <source>
        <plasmid evidence="1">pRGRH0632</plasmid>
    </source>
</reference>
<dbReference type="GO" id="GO:0006310">
    <property type="term" value="P:DNA recombination"/>
    <property type="evidence" value="ECO:0007669"/>
    <property type="project" value="InterPro"/>
</dbReference>
<sequence>MSLPKFTLGIHKMQSAEAGRAAGHNCRLHKTASQLPKEAWFTPEGRHEIMPWNHAALKRARKLSGRKDAVVAISFSFQVGEQGYWRHPPIEKGGKVVKEGLPKLTGKAFLDEANKVAEGARAWALKEFGADNILGIDLHTDESSPHVHVVVTPVNDGALQAKHWLDGRARCAQLRRRAWIPVNDRIPCTYTAGAAGGAPHDERLAAGKALQLAKRDRWMKDFQDDLDQRGVDLYAAEKALERDRLALDEKAARLEEHIGRFNEAVLVMQGREADLYEREKALKDDLAALEASTPEGIKAARDEARKRNVLLHDTLRDLIKAMSSAEVALFAKSLRSPEQQQLVRAIMIGQGRDHGYGHGG</sequence>
<name>A0A0H5Q0G5_9ZZZZ</name>
<dbReference type="GO" id="GO:0003677">
    <property type="term" value="F:DNA binding"/>
    <property type="evidence" value="ECO:0007669"/>
    <property type="project" value="InterPro"/>
</dbReference>
<protein>
    <recommendedName>
        <fullName evidence="2">Plasmid recombination enzyme</fullName>
    </recommendedName>
</protein>
<accession>A0A0H5Q0G5</accession>
<dbReference type="Pfam" id="PF01076">
    <property type="entry name" value="Mob_Pre"/>
    <property type="match status" value="1"/>
</dbReference>
<dbReference type="InterPro" id="IPR001668">
    <property type="entry name" value="Mob_Pre"/>
</dbReference>
<keyword evidence="1" id="KW-0614">Plasmid</keyword>
<proteinExistence type="predicted"/>